<name>A0AAV6IGE6_9ERIC</name>
<proteinExistence type="inferred from homology"/>
<dbReference type="Proteomes" id="UP000823749">
    <property type="component" value="Chromosome 10"/>
</dbReference>
<comment type="caution">
    <text evidence="3">The sequence shown here is derived from an EMBL/GenBank/DDBJ whole genome shotgun (WGS) entry which is preliminary data.</text>
</comment>
<dbReference type="GO" id="GO:0033897">
    <property type="term" value="F:ribonuclease T2 activity"/>
    <property type="evidence" value="ECO:0007669"/>
    <property type="project" value="InterPro"/>
</dbReference>
<dbReference type="SUPFAM" id="SSF55895">
    <property type="entry name" value="Ribonuclease Rh-like"/>
    <property type="match status" value="1"/>
</dbReference>
<dbReference type="Gene3D" id="3.90.730.10">
    <property type="entry name" value="Ribonuclease T2-like"/>
    <property type="match status" value="1"/>
</dbReference>
<dbReference type="GO" id="GO:0006401">
    <property type="term" value="P:RNA catabolic process"/>
    <property type="evidence" value="ECO:0007669"/>
    <property type="project" value="TreeGrafter"/>
</dbReference>
<evidence type="ECO:0000313" key="3">
    <source>
        <dbReference type="EMBL" id="KAG5527741.1"/>
    </source>
</evidence>
<dbReference type="EMBL" id="JACTNZ010000010">
    <property type="protein sequence ID" value="KAG5527741.1"/>
    <property type="molecule type" value="Genomic_DNA"/>
</dbReference>
<gene>
    <name evidence="3" type="ORF">RHGRI_028621</name>
</gene>
<dbReference type="PANTHER" id="PTHR11240:SF22">
    <property type="entry name" value="RIBONUCLEASE T2"/>
    <property type="match status" value="1"/>
</dbReference>
<dbReference type="GO" id="GO:0005576">
    <property type="term" value="C:extracellular region"/>
    <property type="evidence" value="ECO:0007669"/>
    <property type="project" value="TreeGrafter"/>
</dbReference>
<dbReference type="GO" id="GO:0003723">
    <property type="term" value="F:RNA binding"/>
    <property type="evidence" value="ECO:0007669"/>
    <property type="project" value="InterPro"/>
</dbReference>
<evidence type="ECO:0000256" key="1">
    <source>
        <dbReference type="ARBA" id="ARBA00007469"/>
    </source>
</evidence>
<dbReference type="PANTHER" id="PTHR11240">
    <property type="entry name" value="RIBONUCLEASE T2"/>
    <property type="match status" value="1"/>
</dbReference>
<protein>
    <submittedName>
        <fullName evidence="3">Uncharacterized protein</fullName>
    </submittedName>
</protein>
<evidence type="ECO:0000256" key="2">
    <source>
        <dbReference type="RuleBase" id="RU004328"/>
    </source>
</evidence>
<accession>A0AAV6IGE6</accession>
<keyword evidence="4" id="KW-1185">Reference proteome</keyword>
<sequence>MDLTVHGLWTENFTAPWPASRCPVPRSPSITGIFALHWPHVFQRLQVHGDAHNEWFWGEGWRFHGGCSEALDDQVGFFHLAVDLKDMHD</sequence>
<dbReference type="AlphaFoldDB" id="A0AAV6IGE6"/>
<dbReference type="InterPro" id="IPR001568">
    <property type="entry name" value="RNase_T2-like"/>
</dbReference>
<dbReference type="InterPro" id="IPR036430">
    <property type="entry name" value="RNase_T2-like_sf"/>
</dbReference>
<dbReference type="Pfam" id="PF00445">
    <property type="entry name" value="Ribonuclease_T2"/>
    <property type="match status" value="1"/>
</dbReference>
<evidence type="ECO:0000313" key="4">
    <source>
        <dbReference type="Proteomes" id="UP000823749"/>
    </source>
</evidence>
<comment type="similarity">
    <text evidence="1 2">Belongs to the RNase T2 family.</text>
</comment>
<reference evidence="3" key="1">
    <citation type="submission" date="2020-08" db="EMBL/GenBank/DDBJ databases">
        <title>Plant Genome Project.</title>
        <authorList>
            <person name="Zhang R.-G."/>
        </authorList>
    </citation>
    <scope>NUCLEOTIDE SEQUENCE</scope>
    <source>
        <strain evidence="3">WSP0</strain>
        <tissue evidence="3">Leaf</tissue>
    </source>
</reference>
<organism evidence="3 4">
    <name type="scientific">Rhododendron griersonianum</name>
    <dbReference type="NCBI Taxonomy" id="479676"/>
    <lineage>
        <taxon>Eukaryota</taxon>
        <taxon>Viridiplantae</taxon>
        <taxon>Streptophyta</taxon>
        <taxon>Embryophyta</taxon>
        <taxon>Tracheophyta</taxon>
        <taxon>Spermatophyta</taxon>
        <taxon>Magnoliopsida</taxon>
        <taxon>eudicotyledons</taxon>
        <taxon>Gunneridae</taxon>
        <taxon>Pentapetalae</taxon>
        <taxon>asterids</taxon>
        <taxon>Ericales</taxon>
        <taxon>Ericaceae</taxon>
        <taxon>Ericoideae</taxon>
        <taxon>Rhodoreae</taxon>
        <taxon>Rhododendron</taxon>
    </lineage>
</organism>